<dbReference type="Proteomes" id="UP000182284">
    <property type="component" value="Unassembled WGS sequence"/>
</dbReference>
<reference evidence="9 10" key="1">
    <citation type="submission" date="2016-10" db="EMBL/GenBank/DDBJ databases">
        <authorList>
            <person name="de Groot N.N."/>
        </authorList>
    </citation>
    <scope>NUCLEOTIDE SEQUENCE [LARGE SCALE GENOMIC DNA]</scope>
    <source>
        <strain evidence="9 10">DSM 27375</strain>
    </source>
</reference>
<feature type="transmembrane region" description="Helical" evidence="8">
    <location>
        <begin position="209"/>
        <end position="227"/>
    </location>
</feature>
<dbReference type="PANTHER" id="PTHR30269:SF32">
    <property type="entry name" value="MEMBRANE TRANSPORTER PROTEIN-RELATED"/>
    <property type="match status" value="1"/>
</dbReference>
<proteinExistence type="inferred from homology"/>
<sequence length="257" mass="27190">MDFNALFSLLTLPQMAVSLAIALLAGFVKGATGFAMPMIMISGLGSFLSPEMALAGLILSTVVSNIWQSLRGGVAEAVQAAKVYKLYIAALLVMILLSAQLVVILPQSVVFLTLGIIVIVLASYLLIGRALHIPDHHRGFYDLGLGAVSGVIGGVAGIWGPLTVAYLTAVDTPKKMQIKITGVIFGAGALMLFMAHLHSGVLNAQTLPLSFALLFPALLGMVIGHQVQDRLDQKKFKRATLFVLLVAGANLVRRGLF</sequence>
<accession>A0A1G7NB23</accession>
<dbReference type="InterPro" id="IPR052017">
    <property type="entry name" value="TSUP"/>
</dbReference>
<evidence type="ECO:0000256" key="6">
    <source>
        <dbReference type="ARBA" id="ARBA00022989"/>
    </source>
</evidence>
<evidence type="ECO:0000256" key="5">
    <source>
        <dbReference type="ARBA" id="ARBA00022692"/>
    </source>
</evidence>
<dbReference type="OrthoDB" id="9800873at2"/>
<evidence type="ECO:0000256" key="4">
    <source>
        <dbReference type="ARBA" id="ARBA00022475"/>
    </source>
</evidence>
<keyword evidence="6 8" id="KW-1133">Transmembrane helix</keyword>
<dbReference type="GO" id="GO:0005886">
    <property type="term" value="C:plasma membrane"/>
    <property type="evidence" value="ECO:0007669"/>
    <property type="project" value="UniProtKB-SubCell"/>
</dbReference>
<dbReference type="AlphaFoldDB" id="A0A1G7NB23"/>
<keyword evidence="3" id="KW-0813">Transport</keyword>
<name>A0A1G7NB23_9RHOB</name>
<evidence type="ECO:0000313" key="9">
    <source>
        <dbReference type="EMBL" id="SDF71295.1"/>
    </source>
</evidence>
<keyword evidence="7 8" id="KW-0472">Membrane</keyword>
<evidence type="ECO:0000256" key="3">
    <source>
        <dbReference type="ARBA" id="ARBA00022448"/>
    </source>
</evidence>
<organism evidence="9 10">
    <name type="scientific">Celeribacter baekdonensis</name>
    <dbReference type="NCBI Taxonomy" id="875171"/>
    <lineage>
        <taxon>Bacteria</taxon>
        <taxon>Pseudomonadati</taxon>
        <taxon>Pseudomonadota</taxon>
        <taxon>Alphaproteobacteria</taxon>
        <taxon>Rhodobacterales</taxon>
        <taxon>Roseobacteraceae</taxon>
        <taxon>Celeribacter</taxon>
    </lineage>
</organism>
<comment type="similarity">
    <text evidence="2 8">Belongs to the 4-toluene sulfonate uptake permease (TSUP) (TC 2.A.102) family.</text>
</comment>
<keyword evidence="5 8" id="KW-0812">Transmembrane</keyword>
<comment type="subcellular location">
    <subcellularLocation>
        <location evidence="1 8">Cell membrane</location>
        <topology evidence="1 8">Multi-pass membrane protein</topology>
    </subcellularLocation>
</comment>
<dbReference type="PANTHER" id="PTHR30269">
    <property type="entry name" value="TRANSMEMBRANE PROTEIN YFCA"/>
    <property type="match status" value="1"/>
</dbReference>
<evidence type="ECO:0000256" key="8">
    <source>
        <dbReference type="RuleBase" id="RU363041"/>
    </source>
</evidence>
<feature type="transmembrane region" description="Helical" evidence="8">
    <location>
        <begin position="147"/>
        <end position="168"/>
    </location>
</feature>
<feature type="transmembrane region" description="Helical" evidence="8">
    <location>
        <begin position="109"/>
        <end position="127"/>
    </location>
</feature>
<evidence type="ECO:0000313" key="10">
    <source>
        <dbReference type="Proteomes" id="UP000182284"/>
    </source>
</evidence>
<dbReference type="InterPro" id="IPR002781">
    <property type="entry name" value="TM_pro_TauE-like"/>
</dbReference>
<protein>
    <recommendedName>
        <fullName evidence="8">Probable membrane transporter protein</fullName>
    </recommendedName>
</protein>
<keyword evidence="4 8" id="KW-1003">Cell membrane</keyword>
<dbReference type="EMBL" id="FNBL01000006">
    <property type="protein sequence ID" value="SDF71295.1"/>
    <property type="molecule type" value="Genomic_DNA"/>
</dbReference>
<gene>
    <name evidence="9" type="ORF">SAMN04488117_106232</name>
</gene>
<feature type="transmembrane region" description="Helical" evidence="8">
    <location>
        <begin position="180"/>
        <end position="197"/>
    </location>
</feature>
<evidence type="ECO:0000256" key="1">
    <source>
        <dbReference type="ARBA" id="ARBA00004651"/>
    </source>
</evidence>
<feature type="transmembrane region" description="Helical" evidence="8">
    <location>
        <begin position="6"/>
        <end position="27"/>
    </location>
</feature>
<evidence type="ECO:0000256" key="2">
    <source>
        <dbReference type="ARBA" id="ARBA00009142"/>
    </source>
</evidence>
<dbReference type="Pfam" id="PF01925">
    <property type="entry name" value="TauE"/>
    <property type="match status" value="1"/>
</dbReference>
<evidence type="ECO:0000256" key="7">
    <source>
        <dbReference type="ARBA" id="ARBA00023136"/>
    </source>
</evidence>
<feature type="transmembrane region" description="Helical" evidence="8">
    <location>
        <begin position="83"/>
        <end position="102"/>
    </location>
</feature>
<feature type="transmembrane region" description="Helical" evidence="8">
    <location>
        <begin position="239"/>
        <end position="256"/>
    </location>
</feature>
<dbReference type="RefSeq" id="WP_074645406.1">
    <property type="nucleotide sequence ID" value="NZ_FNBL01000006.1"/>
</dbReference>
<feature type="transmembrane region" description="Helical" evidence="8">
    <location>
        <begin position="39"/>
        <end position="63"/>
    </location>
</feature>